<dbReference type="GO" id="GO:0061630">
    <property type="term" value="F:ubiquitin protein ligase activity"/>
    <property type="evidence" value="ECO:0007669"/>
    <property type="project" value="TreeGrafter"/>
</dbReference>
<feature type="transmembrane region" description="Helical" evidence="5">
    <location>
        <begin position="156"/>
        <end position="176"/>
    </location>
</feature>
<evidence type="ECO:0000256" key="3">
    <source>
        <dbReference type="ARBA" id="ARBA00022833"/>
    </source>
</evidence>
<protein>
    <recommendedName>
        <fullName evidence="6">RING-type domain-containing protein</fullName>
    </recommendedName>
</protein>
<keyword evidence="3" id="KW-0862">Zinc</keyword>
<keyword evidence="5" id="KW-0472">Membrane</keyword>
<dbReference type="GO" id="GO:0008270">
    <property type="term" value="F:zinc ion binding"/>
    <property type="evidence" value="ECO:0007669"/>
    <property type="project" value="UniProtKB-KW"/>
</dbReference>
<evidence type="ECO:0000259" key="6">
    <source>
        <dbReference type="PROSITE" id="PS50089"/>
    </source>
</evidence>
<keyword evidence="1" id="KW-0479">Metal-binding</keyword>
<keyword evidence="5" id="KW-0812">Transmembrane</keyword>
<keyword evidence="8" id="KW-1185">Reference proteome</keyword>
<evidence type="ECO:0000256" key="2">
    <source>
        <dbReference type="ARBA" id="ARBA00022771"/>
    </source>
</evidence>
<keyword evidence="2 4" id="KW-0863">Zinc-finger</keyword>
<proteinExistence type="predicted"/>
<dbReference type="GO" id="GO:0016567">
    <property type="term" value="P:protein ubiquitination"/>
    <property type="evidence" value="ECO:0007669"/>
    <property type="project" value="TreeGrafter"/>
</dbReference>
<evidence type="ECO:0000313" key="8">
    <source>
        <dbReference type="Proteomes" id="UP001152622"/>
    </source>
</evidence>
<dbReference type="Pfam" id="PF13445">
    <property type="entry name" value="zf-RING_UBOX"/>
    <property type="match status" value="1"/>
</dbReference>
<dbReference type="OrthoDB" id="342730at2759"/>
<dbReference type="SUPFAM" id="SSF57850">
    <property type="entry name" value="RING/U-box"/>
    <property type="match status" value="1"/>
</dbReference>
<feature type="domain" description="RING-type" evidence="6">
    <location>
        <begin position="22"/>
        <end position="69"/>
    </location>
</feature>
<evidence type="ECO:0000256" key="4">
    <source>
        <dbReference type="PROSITE-ProRule" id="PRU00175"/>
    </source>
</evidence>
<dbReference type="InterPro" id="IPR027370">
    <property type="entry name" value="Znf-RING_euk"/>
</dbReference>
<dbReference type="PANTHER" id="PTHR22791">
    <property type="entry name" value="RING-TYPE DOMAIN-CONTAINING PROTEIN"/>
    <property type="match status" value="1"/>
</dbReference>
<comment type="caution">
    <text evidence="7">The sequence shown here is derived from an EMBL/GenBank/DDBJ whole genome shotgun (WGS) entry which is preliminary data.</text>
</comment>
<dbReference type="EMBL" id="JAINUF010000001">
    <property type="protein sequence ID" value="KAJ8380317.1"/>
    <property type="molecule type" value="Genomic_DNA"/>
</dbReference>
<dbReference type="InterPro" id="IPR013083">
    <property type="entry name" value="Znf_RING/FYVE/PHD"/>
</dbReference>
<dbReference type="AlphaFoldDB" id="A0A9Q1GA68"/>
<dbReference type="InterPro" id="IPR017907">
    <property type="entry name" value="Znf_RING_CS"/>
</dbReference>
<evidence type="ECO:0000313" key="7">
    <source>
        <dbReference type="EMBL" id="KAJ8380317.1"/>
    </source>
</evidence>
<gene>
    <name evidence="7" type="ORF">SKAU_G00010950</name>
</gene>
<organism evidence="7 8">
    <name type="scientific">Synaphobranchus kaupii</name>
    <name type="common">Kaup's arrowtooth eel</name>
    <dbReference type="NCBI Taxonomy" id="118154"/>
    <lineage>
        <taxon>Eukaryota</taxon>
        <taxon>Metazoa</taxon>
        <taxon>Chordata</taxon>
        <taxon>Craniata</taxon>
        <taxon>Vertebrata</taxon>
        <taxon>Euteleostomi</taxon>
        <taxon>Actinopterygii</taxon>
        <taxon>Neopterygii</taxon>
        <taxon>Teleostei</taxon>
        <taxon>Anguilliformes</taxon>
        <taxon>Synaphobranchidae</taxon>
        <taxon>Synaphobranchus</taxon>
    </lineage>
</organism>
<sequence>MVPDQDKQSLPLPPDGAPDLECAICFSQFNNVFRTPKMLQCKHTFCLECLARMNIKSSEPDAIQCPLCRGVTPLPDLGLPKLENNPTILSYLPEAMQRVYSVRFNRSRGKLQVKRPCTVSNSLDVGLPTPPCASSNQAPWRRRVQELLNKPVCRTLIKVLVSLLMVLLICVLIYLLRPQE</sequence>
<evidence type="ECO:0000256" key="5">
    <source>
        <dbReference type="SAM" id="Phobius"/>
    </source>
</evidence>
<evidence type="ECO:0000256" key="1">
    <source>
        <dbReference type="ARBA" id="ARBA00022723"/>
    </source>
</evidence>
<accession>A0A9Q1GA68</accession>
<dbReference type="SMART" id="SM00184">
    <property type="entry name" value="RING"/>
    <property type="match status" value="1"/>
</dbReference>
<reference evidence="7" key="1">
    <citation type="journal article" date="2023" name="Science">
        <title>Genome structures resolve the early diversification of teleost fishes.</title>
        <authorList>
            <person name="Parey E."/>
            <person name="Louis A."/>
            <person name="Montfort J."/>
            <person name="Bouchez O."/>
            <person name="Roques C."/>
            <person name="Iampietro C."/>
            <person name="Lluch J."/>
            <person name="Castinel A."/>
            <person name="Donnadieu C."/>
            <person name="Desvignes T."/>
            <person name="Floi Bucao C."/>
            <person name="Jouanno E."/>
            <person name="Wen M."/>
            <person name="Mejri S."/>
            <person name="Dirks R."/>
            <person name="Jansen H."/>
            <person name="Henkel C."/>
            <person name="Chen W.J."/>
            <person name="Zahm M."/>
            <person name="Cabau C."/>
            <person name="Klopp C."/>
            <person name="Thompson A.W."/>
            <person name="Robinson-Rechavi M."/>
            <person name="Braasch I."/>
            <person name="Lecointre G."/>
            <person name="Bobe J."/>
            <person name="Postlethwait J.H."/>
            <person name="Berthelot C."/>
            <person name="Roest Crollius H."/>
            <person name="Guiguen Y."/>
        </authorList>
    </citation>
    <scope>NUCLEOTIDE SEQUENCE</scope>
    <source>
        <strain evidence="7">WJC10195</strain>
    </source>
</reference>
<dbReference type="PROSITE" id="PS00518">
    <property type="entry name" value="ZF_RING_1"/>
    <property type="match status" value="1"/>
</dbReference>
<dbReference type="InterPro" id="IPR051435">
    <property type="entry name" value="RING_finger_E3_ubiq-ligases"/>
</dbReference>
<dbReference type="PROSITE" id="PS50089">
    <property type="entry name" value="ZF_RING_2"/>
    <property type="match status" value="1"/>
</dbReference>
<keyword evidence="5" id="KW-1133">Transmembrane helix</keyword>
<dbReference type="InterPro" id="IPR001841">
    <property type="entry name" value="Znf_RING"/>
</dbReference>
<dbReference type="Proteomes" id="UP001152622">
    <property type="component" value="Chromosome 1"/>
</dbReference>
<name>A0A9Q1GA68_SYNKA</name>
<dbReference type="Gene3D" id="3.30.40.10">
    <property type="entry name" value="Zinc/RING finger domain, C3HC4 (zinc finger)"/>
    <property type="match status" value="1"/>
</dbReference>
<dbReference type="PANTHER" id="PTHR22791:SF30">
    <property type="entry name" value="RING FINGER PROTEIN 223-LIKE"/>
    <property type="match status" value="1"/>
</dbReference>